<sequence>MCWYKLDVCPYPHREPISALIFDPSNASQWEHCDKPQPWGRLSCGNLIVEHSKDSLKSEVSATFEHILASRSNLPVDVENQPLNAHHVRRQRSSTEGTIVPSGAGNLRPRGAQCLWCGAVLKMVATKSKEVHEIARRQIASLEQKMDTSVDLRELQREIMDQEKMLDDLRHSAWLKAREVMGAKGDDDNGQAEVQG</sequence>
<gene>
    <name evidence="2" type="ORF">HRR80_008780</name>
</gene>
<reference evidence="2" key="1">
    <citation type="submission" date="2023-01" db="EMBL/GenBank/DDBJ databases">
        <title>Exophiala dermititidis isolated from Cystic Fibrosis Patient.</title>
        <authorList>
            <person name="Kurbessoian T."/>
            <person name="Crocker A."/>
            <person name="Murante D."/>
            <person name="Hogan D.A."/>
            <person name="Stajich J.E."/>
        </authorList>
    </citation>
    <scope>NUCLEOTIDE SEQUENCE</scope>
    <source>
        <strain evidence="2">Ex8</strain>
    </source>
</reference>
<evidence type="ECO:0000313" key="2">
    <source>
        <dbReference type="EMBL" id="KAJ8987219.1"/>
    </source>
</evidence>
<dbReference type="Proteomes" id="UP001161757">
    <property type="component" value="Unassembled WGS sequence"/>
</dbReference>
<evidence type="ECO:0000256" key="1">
    <source>
        <dbReference type="SAM" id="Coils"/>
    </source>
</evidence>
<comment type="caution">
    <text evidence="2">The sequence shown here is derived from an EMBL/GenBank/DDBJ whole genome shotgun (WGS) entry which is preliminary data.</text>
</comment>
<proteinExistence type="predicted"/>
<accession>A0AAN6EMA8</accession>
<evidence type="ECO:0000313" key="3">
    <source>
        <dbReference type="Proteomes" id="UP001161757"/>
    </source>
</evidence>
<protein>
    <submittedName>
        <fullName evidence="2">Uncharacterized protein</fullName>
    </submittedName>
</protein>
<dbReference type="EMBL" id="JAJGCB010000027">
    <property type="protein sequence ID" value="KAJ8987219.1"/>
    <property type="molecule type" value="Genomic_DNA"/>
</dbReference>
<name>A0AAN6EMA8_EXODE</name>
<dbReference type="AlphaFoldDB" id="A0AAN6EMA8"/>
<feature type="coiled-coil region" evidence="1">
    <location>
        <begin position="125"/>
        <end position="172"/>
    </location>
</feature>
<organism evidence="2 3">
    <name type="scientific">Exophiala dermatitidis</name>
    <name type="common">Black yeast-like fungus</name>
    <name type="synonym">Wangiella dermatitidis</name>
    <dbReference type="NCBI Taxonomy" id="5970"/>
    <lineage>
        <taxon>Eukaryota</taxon>
        <taxon>Fungi</taxon>
        <taxon>Dikarya</taxon>
        <taxon>Ascomycota</taxon>
        <taxon>Pezizomycotina</taxon>
        <taxon>Eurotiomycetes</taxon>
        <taxon>Chaetothyriomycetidae</taxon>
        <taxon>Chaetothyriales</taxon>
        <taxon>Herpotrichiellaceae</taxon>
        <taxon>Exophiala</taxon>
    </lineage>
</organism>
<keyword evidence="1" id="KW-0175">Coiled coil</keyword>